<accession>A0A6B2KY38</accession>
<sequence length="798" mass="92092">MVLGTALTINQTLSTIDLRNNNLTADGIRLFATQLRKNFFLRQCFFEETGKDGFEEEVLKLKEMLLTNQENNRCMKKVGYLLNFSDRDLQMFFETMESMITKCVWVRTIYLCNCNLASLLAKKNISVKDSFPNFMLLTNLTSLSLVGNGLTELPKSIQNLNSLKNLNFSNNLITAFPEWMYGLFSLESIIGEDNQIKEIPKELVSLPHLISVNFVGNPLTKPEIPAKFSKKKGKSLGSKFLAFLREYYELCQRTHRCKIYLLGEFEDIKLNFVESIQNYCSNRKVHEPKSTAYDDSCLKVFSAVKSKRNQVPLEFLFYVMDGSPQMHPAYEYLMSGVCIPMILFPLSGNYQKMYTISAWVSLVLAISKYPIYVIYISNLDYNMHSENLSHLIPVDSRINETYINVNSQDDIKNFLDKIESNLFGLDVYKNDGLSESHMKSVPSGSISAREEIEIEKVEFTDDNIKDKRGKSSDFEIKTIKLGKENTYSALKLGEQIPMSWINLNDKIEKIRKGVVTWEEWEKMAFSCGITYKDDLIKATIYLHHTTKIRYFATILPSPNYLLVLDIKWLAKILSSLLRPPKQFQIQPDGVYRMQDLEAIWGSANDKYPVPKIVDLLIQLNIIWKEADGLFIPLLSNPIQPPLLEQYWENNNTFTIWRNYVSNFVPEGCFSLMMIKLLKVGWKRLTSWKNGAILFTPKATLRIEESGYINCCLSIILRGKDGNSLKTPLSQVASCIGKRYPDMKVPCYNCMANSIFPPNDFKMDKVPQSEEFLCGRCHFKVKREFLFPELRHSKRGWYF</sequence>
<dbReference type="SMART" id="SM00368">
    <property type="entry name" value="LRR_RI"/>
    <property type="match status" value="1"/>
</dbReference>
<feature type="domain" description="COR" evidence="3">
    <location>
        <begin position="497"/>
        <end position="624"/>
    </location>
</feature>
<dbReference type="SUPFAM" id="SSF52047">
    <property type="entry name" value="RNI-like"/>
    <property type="match status" value="1"/>
</dbReference>
<dbReference type="InterPro" id="IPR032171">
    <property type="entry name" value="COR-A"/>
</dbReference>
<dbReference type="AlphaFoldDB" id="A0A6B2KY38"/>
<dbReference type="Pfam" id="PF13855">
    <property type="entry name" value="LRR_8"/>
    <property type="match status" value="1"/>
</dbReference>
<evidence type="ECO:0000256" key="2">
    <source>
        <dbReference type="ARBA" id="ARBA00022737"/>
    </source>
</evidence>
<dbReference type="Pfam" id="PF16095">
    <property type="entry name" value="COR-A"/>
    <property type="match status" value="1"/>
</dbReference>
<protein>
    <recommendedName>
        <fullName evidence="3">COR domain-containing protein</fullName>
    </recommendedName>
</protein>
<proteinExistence type="predicted"/>
<dbReference type="InterPro" id="IPR003591">
    <property type="entry name" value="Leu-rich_rpt_typical-subtyp"/>
</dbReference>
<organism evidence="4">
    <name type="scientific">Arcella intermedia</name>
    <dbReference type="NCBI Taxonomy" id="1963864"/>
    <lineage>
        <taxon>Eukaryota</taxon>
        <taxon>Amoebozoa</taxon>
        <taxon>Tubulinea</taxon>
        <taxon>Elardia</taxon>
        <taxon>Arcellinida</taxon>
        <taxon>Sphaerothecina</taxon>
        <taxon>Arcellidae</taxon>
        <taxon>Arcella</taxon>
    </lineage>
</organism>
<keyword evidence="2" id="KW-0677">Repeat</keyword>
<dbReference type="PANTHER" id="PTHR45617">
    <property type="entry name" value="LEUCINE RICH REPEAT FAMILY PROTEIN"/>
    <property type="match status" value="1"/>
</dbReference>
<name>A0A6B2KY38_9EUKA</name>
<dbReference type="SMART" id="SM00369">
    <property type="entry name" value="LRR_TYP"/>
    <property type="match status" value="2"/>
</dbReference>
<evidence type="ECO:0000313" key="4">
    <source>
        <dbReference type="EMBL" id="NDV29602.1"/>
    </source>
</evidence>
<dbReference type="InterPro" id="IPR032675">
    <property type="entry name" value="LRR_dom_sf"/>
</dbReference>
<keyword evidence="1" id="KW-0433">Leucine-rich repeat</keyword>
<evidence type="ECO:0000259" key="3">
    <source>
        <dbReference type="Pfam" id="PF16095"/>
    </source>
</evidence>
<dbReference type="Gene3D" id="3.80.10.10">
    <property type="entry name" value="Ribonuclease Inhibitor"/>
    <property type="match status" value="2"/>
</dbReference>
<dbReference type="Gene3D" id="1.10.10.10">
    <property type="entry name" value="Winged helix-like DNA-binding domain superfamily/Winged helix DNA-binding domain"/>
    <property type="match status" value="1"/>
</dbReference>
<reference evidence="4" key="1">
    <citation type="journal article" date="2020" name="J. Eukaryot. Microbiol.">
        <title>De novo Sequencing, Assembly and Annotation of the Transcriptome for the Free-Living Testate Amoeba Arcella intermedia.</title>
        <authorList>
            <person name="Ribeiro G.M."/>
            <person name="Porfirio-Sousa A.L."/>
            <person name="Maurer-Alcala X.X."/>
            <person name="Katz L.A."/>
            <person name="Lahr D.J.G."/>
        </authorList>
    </citation>
    <scope>NUCLEOTIDE SEQUENCE</scope>
</reference>
<dbReference type="EMBL" id="GIBP01000633">
    <property type="protein sequence ID" value="NDV29602.1"/>
    <property type="molecule type" value="Transcribed_RNA"/>
</dbReference>
<dbReference type="InterPro" id="IPR036388">
    <property type="entry name" value="WH-like_DNA-bd_sf"/>
</dbReference>
<dbReference type="InterPro" id="IPR001611">
    <property type="entry name" value="Leu-rich_rpt"/>
</dbReference>
<evidence type="ECO:0000256" key="1">
    <source>
        <dbReference type="ARBA" id="ARBA00022614"/>
    </source>
</evidence>
<dbReference type="PANTHER" id="PTHR45617:SF181">
    <property type="entry name" value="LP04042P"/>
    <property type="match status" value="1"/>
</dbReference>